<dbReference type="InterPro" id="IPR056792">
    <property type="entry name" value="PRC_RimM"/>
</dbReference>
<comment type="similarity">
    <text evidence="5">Belongs to the RimM family.</text>
</comment>
<keyword evidence="4 5" id="KW-0143">Chaperone</keyword>
<dbReference type="SUPFAM" id="SSF50346">
    <property type="entry name" value="PRC-barrel domain"/>
    <property type="match status" value="1"/>
</dbReference>
<evidence type="ECO:0000313" key="9">
    <source>
        <dbReference type="EMBL" id="MDQ0468174.1"/>
    </source>
</evidence>
<feature type="domain" description="RimM N-terminal" evidence="7">
    <location>
        <begin position="22"/>
        <end position="100"/>
    </location>
</feature>
<comment type="caution">
    <text evidence="9">The sequence shown here is derived from an EMBL/GenBank/DDBJ whole genome shotgun (WGS) entry which is preliminary data.</text>
</comment>
<dbReference type="PANTHER" id="PTHR33692">
    <property type="entry name" value="RIBOSOME MATURATION FACTOR RIMM"/>
    <property type="match status" value="1"/>
</dbReference>
<dbReference type="Pfam" id="PF01782">
    <property type="entry name" value="RimM"/>
    <property type="match status" value="1"/>
</dbReference>
<dbReference type="Proteomes" id="UP001242480">
    <property type="component" value="Unassembled WGS sequence"/>
</dbReference>
<comment type="domain">
    <text evidence="5">The PRC barrel domain binds ribosomal protein uS19.</text>
</comment>
<evidence type="ECO:0000256" key="5">
    <source>
        <dbReference type="HAMAP-Rule" id="MF_00014"/>
    </source>
</evidence>
<evidence type="ECO:0000259" key="8">
    <source>
        <dbReference type="Pfam" id="PF24986"/>
    </source>
</evidence>
<keyword evidence="10" id="KW-1185">Reference proteome</keyword>
<dbReference type="NCBIfam" id="TIGR02273">
    <property type="entry name" value="16S_RimM"/>
    <property type="match status" value="1"/>
</dbReference>
<comment type="subunit">
    <text evidence="5">Binds ribosomal protein uS19.</text>
</comment>
<dbReference type="EMBL" id="JAUSVX010000001">
    <property type="protein sequence ID" value="MDQ0468174.1"/>
    <property type="molecule type" value="Genomic_DNA"/>
</dbReference>
<dbReference type="SUPFAM" id="SSF50447">
    <property type="entry name" value="Translation proteins"/>
    <property type="match status" value="1"/>
</dbReference>
<feature type="region of interest" description="Disordered" evidence="6">
    <location>
        <begin position="182"/>
        <end position="211"/>
    </location>
</feature>
<evidence type="ECO:0000256" key="1">
    <source>
        <dbReference type="ARBA" id="ARBA00022490"/>
    </source>
</evidence>
<evidence type="ECO:0000259" key="7">
    <source>
        <dbReference type="Pfam" id="PF01782"/>
    </source>
</evidence>
<dbReference type="PANTHER" id="PTHR33692:SF1">
    <property type="entry name" value="RIBOSOME MATURATION FACTOR RIMM"/>
    <property type="match status" value="1"/>
</dbReference>
<dbReference type="InterPro" id="IPR011961">
    <property type="entry name" value="RimM"/>
</dbReference>
<evidence type="ECO:0000313" key="10">
    <source>
        <dbReference type="Proteomes" id="UP001242480"/>
    </source>
</evidence>
<dbReference type="Gene3D" id="2.30.30.240">
    <property type="entry name" value="PRC-barrel domain"/>
    <property type="match status" value="1"/>
</dbReference>
<dbReference type="InterPro" id="IPR036976">
    <property type="entry name" value="RimM_N_sf"/>
</dbReference>
<evidence type="ECO:0000256" key="3">
    <source>
        <dbReference type="ARBA" id="ARBA00022552"/>
    </source>
</evidence>
<dbReference type="Gene3D" id="2.40.30.60">
    <property type="entry name" value="RimM"/>
    <property type="match status" value="1"/>
</dbReference>
<organism evidence="9 10">
    <name type="scientific">Labrys wisconsinensis</name>
    <dbReference type="NCBI Taxonomy" id="425677"/>
    <lineage>
        <taxon>Bacteria</taxon>
        <taxon>Pseudomonadati</taxon>
        <taxon>Pseudomonadota</taxon>
        <taxon>Alphaproteobacteria</taxon>
        <taxon>Hyphomicrobiales</taxon>
        <taxon>Xanthobacteraceae</taxon>
        <taxon>Labrys</taxon>
    </lineage>
</organism>
<protein>
    <recommendedName>
        <fullName evidence="5">Ribosome maturation factor RimM</fullName>
    </recommendedName>
</protein>
<evidence type="ECO:0000256" key="2">
    <source>
        <dbReference type="ARBA" id="ARBA00022517"/>
    </source>
</evidence>
<reference evidence="9 10" key="1">
    <citation type="submission" date="2023-07" db="EMBL/GenBank/DDBJ databases">
        <title>Genomic Encyclopedia of Type Strains, Phase IV (KMG-IV): sequencing the most valuable type-strain genomes for metagenomic binning, comparative biology and taxonomic classification.</title>
        <authorList>
            <person name="Goeker M."/>
        </authorList>
    </citation>
    <scope>NUCLEOTIDE SEQUENCE [LARGE SCALE GENOMIC DNA]</scope>
    <source>
        <strain evidence="9 10">DSM 19619</strain>
    </source>
</reference>
<sequence>MPGTPETGEPAAAAPRPDLVLLGVFGAAHGVRGEVRLKSHTGDPAAIAGYGPLRTEAGRVFELVSVRPLKDDMLVARVKGISDRTAAEALTNLRLHVERAVLGEADAEEDEFFHADLIGLTAETADGNAFGTVLALFDFGAGDLLEIKPSDGGRSLFLPFTKAAVPVVDVRGGRLVVVPPAEIEGEPPPAAGQVDIEPAAPRRRGLGPPAR</sequence>
<gene>
    <name evidence="5" type="primary">rimM</name>
    <name evidence="9" type="ORF">QO011_001169</name>
</gene>
<evidence type="ECO:0000256" key="4">
    <source>
        <dbReference type="ARBA" id="ARBA00023186"/>
    </source>
</evidence>
<evidence type="ECO:0000256" key="6">
    <source>
        <dbReference type="SAM" id="MobiDB-lite"/>
    </source>
</evidence>
<dbReference type="RefSeq" id="WP_307268883.1">
    <property type="nucleotide sequence ID" value="NZ_JAUSVX010000001.1"/>
</dbReference>
<proteinExistence type="inferred from homology"/>
<dbReference type="Pfam" id="PF24986">
    <property type="entry name" value="PRC_RimM"/>
    <property type="match status" value="1"/>
</dbReference>
<feature type="domain" description="Ribosome maturation factor RimM PRC barrel" evidence="8">
    <location>
        <begin position="115"/>
        <end position="182"/>
    </location>
</feature>
<dbReference type="InterPro" id="IPR011033">
    <property type="entry name" value="PRC_barrel-like_sf"/>
</dbReference>
<dbReference type="InterPro" id="IPR009000">
    <property type="entry name" value="Transl_B-barrel_sf"/>
</dbReference>
<accession>A0ABU0J1P8</accession>
<keyword evidence="2 5" id="KW-0690">Ribosome biogenesis</keyword>
<dbReference type="HAMAP" id="MF_00014">
    <property type="entry name" value="Ribosome_mat_RimM"/>
    <property type="match status" value="1"/>
</dbReference>
<keyword evidence="3 5" id="KW-0698">rRNA processing</keyword>
<keyword evidence="1 5" id="KW-0963">Cytoplasm</keyword>
<dbReference type="InterPro" id="IPR002676">
    <property type="entry name" value="RimM_N"/>
</dbReference>
<name>A0ABU0J1P8_9HYPH</name>
<comment type="subcellular location">
    <subcellularLocation>
        <location evidence="5">Cytoplasm</location>
    </subcellularLocation>
</comment>
<comment type="function">
    <text evidence="5">An accessory protein needed during the final step in the assembly of 30S ribosomal subunit, possibly for assembly of the head region. Essential for efficient processing of 16S rRNA. May be needed both before and after RbfA during the maturation of 16S rRNA. It has affinity for free ribosomal 30S subunits but not for 70S ribosomes.</text>
</comment>